<evidence type="ECO:0000256" key="4">
    <source>
        <dbReference type="ARBA" id="ARBA00023163"/>
    </source>
</evidence>
<evidence type="ECO:0000313" key="8">
    <source>
        <dbReference type="EMBL" id="MCD7462173.1"/>
    </source>
</evidence>
<accession>A0ABS8STD8</accession>
<protein>
    <recommendedName>
        <fullName evidence="7">WRKY domain-containing protein</fullName>
    </recommendedName>
</protein>
<name>A0ABS8STD8_DATST</name>
<evidence type="ECO:0000256" key="3">
    <source>
        <dbReference type="ARBA" id="ARBA00023125"/>
    </source>
</evidence>
<sequence>MQEISSTNGGSSASAPNVNHLKEKSKAEIIKKEMIQMNERRVIVFRIKTQLDILDDGYKWRKYGKKKVKTNTNYLR</sequence>
<keyword evidence="3" id="KW-0238">DNA-binding</keyword>
<proteinExistence type="predicted"/>
<dbReference type="InterPro" id="IPR044810">
    <property type="entry name" value="WRKY_plant"/>
</dbReference>
<dbReference type="SUPFAM" id="SSF118290">
    <property type="entry name" value="WRKY DNA-binding domain"/>
    <property type="match status" value="1"/>
</dbReference>
<feature type="region of interest" description="Disordered" evidence="6">
    <location>
        <begin position="1"/>
        <end position="20"/>
    </location>
</feature>
<feature type="domain" description="WRKY" evidence="7">
    <location>
        <begin position="49"/>
        <end position="73"/>
    </location>
</feature>
<dbReference type="PANTHER" id="PTHR31221:SF349">
    <property type="entry name" value="WRKY TRANSCRIPTION FACTOR 51-RELATED"/>
    <property type="match status" value="1"/>
</dbReference>
<evidence type="ECO:0000313" key="9">
    <source>
        <dbReference type="Proteomes" id="UP000823775"/>
    </source>
</evidence>
<feature type="compositionally biased region" description="Polar residues" evidence="6">
    <location>
        <begin position="1"/>
        <end position="17"/>
    </location>
</feature>
<evidence type="ECO:0000256" key="6">
    <source>
        <dbReference type="SAM" id="MobiDB-lite"/>
    </source>
</evidence>
<keyword evidence="2" id="KW-0805">Transcription regulation</keyword>
<dbReference type="InterPro" id="IPR003657">
    <property type="entry name" value="WRKY_dom"/>
</dbReference>
<dbReference type="InterPro" id="IPR036576">
    <property type="entry name" value="WRKY_dom_sf"/>
</dbReference>
<reference evidence="8 9" key="1">
    <citation type="journal article" date="2021" name="BMC Genomics">
        <title>Datura genome reveals duplications of psychoactive alkaloid biosynthetic genes and high mutation rate following tissue culture.</title>
        <authorList>
            <person name="Rajewski A."/>
            <person name="Carter-House D."/>
            <person name="Stajich J."/>
            <person name="Litt A."/>
        </authorList>
    </citation>
    <scope>NUCLEOTIDE SEQUENCE [LARGE SCALE GENOMIC DNA]</scope>
    <source>
        <strain evidence="8">AR-01</strain>
    </source>
</reference>
<dbReference type="Pfam" id="PF03106">
    <property type="entry name" value="WRKY"/>
    <property type="match status" value="1"/>
</dbReference>
<evidence type="ECO:0000256" key="5">
    <source>
        <dbReference type="ARBA" id="ARBA00023242"/>
    </source>
</evidence>
<evidence type="ECO:0000256" key="2">
    <source>
        <dbReference type="ARBA" id="ARBA00023015"/>
    </source>
</evidence>
<evidence type="ECO:0000259" key="7">
    <source>
        <dbReference type="PROSITE" id="PS50811"/>
    </source>
</evidence>
<dbReference type="PROSITE" id="PS50811">
    <property type="entry name" value="WRKY"/>
    <property type="match status" value="1"/>
</dbReference>
<dbReference type="Gene3D" id="2.20.25.80">
    <property type="entry name" value="WRKY domain"/>
    <property type="match status" value="1"/>
</dbReference>
<keyword evidence="9" id="KW-1185">Reference proteome</keyword>
<organism evidence="8 9">
    <name type="scientific">Datura stramonium</name>
    <name type="common">Jimsonweed</name>
    <name type="synonym">Common thornapple</name>
    <dbReference type="NCBI Taxonomy" id="4076"/>
    <lineage>
        <taxon>Eukaryota</taxon>
        <taxon>Viridiplantae</taxon>
        <taxon>Streptophyta</taxon>
        <taxon>Embryophyta</taxon>
        <taxon>Tracheophyta</taxon>
        <taxon>Spermatophyta</taxon>
        <taxon>Magnoliopsida</taxon>
        <taxon>eudicotyledons</taxon>
        <taxon>Gunneridae</taxon>
        <taxon>Pentapetalae</taxon>
        <taxon>asterids</taxon>
        <taxon>lamiids</taxon>
        <taxon>Solanales</taxon>
        <taxon>Solanaceae</taxon>
        <taxon>Solanoideae</taxon>
        <taxon>Datureae</taxon>
        <taxon>Datura</taxon>
    </lineage>
</organism>
<comment type="subcellular location">
    <subcellularLocation>
        <location evidence="1">Nucleus</location>
    </subcellularLocation>
</comment>
<gene>
    <name evidence="8" type="ORF">HAX54_047920</name>
</gene>
<dbReference type="Proteomes" id="UP000823775">
    <property type="component" value="Unassembled WGS sequence"/>
</dbReference>
<dbReference type="EMBL" id="JACEIK010000784">
    <property type="protein sequence ID" value="MCD7462173.1"/>
    <property type="molecule type" value="Genomic_DNA"/>
</dbReference>
<evidence type="ECO:0000256" key="1">
    <source>
        <dbReference type="ARBA" id="ARBA00004123"/>
    </source>
</evidence>
<comment type="caution">
    <text evidence="8">The sequence shown here is derived from an EMBL/GenBank/DDBJ whole genome shotgun (WGS) entry which is preliminary data.</text>
</comment>
<dbReference type="PANTHER" id="PTHR31221">
    <property type="entry name" value="WRKY TRANSCRIPTION FACTOR PROTEIN 1-RELATED"/>
    <property type="match status" value="1"/>
</dbReference>
<keyword evidence="5" id="KW-0539">Nucleus</keyword>
<keyword evidence="4" id="KW-0804">Transcription</keyword>